<keyword evidence="2" id="KW-1185">Reference proteome</keyword>
<protein>
    <submittedName>
        <fullName evidence="1">Uncharacterized protein</fullName>
    </submittedName>
</protein>
<name>C0EA34_9FIRM</name>
<dbReference type="AlphaFoldDB" id="C0EA34"/>
<accession>C0EA34</accession>
<reference evidence="1 2" key="1">
    <citation type="submission" date="2009-01" db="EMBL/GenBank/DDBJ databases">
        <authorList>
            <person name="Fulton L."/>
            <person name="Clifton S."/>
            <person name="Fulton B."/>
            <person name="Xu J."/>
            <person name="Minx P."/>
            <person name="Pepin K.H."/>
            <person name="Johnson M."/>
            <person name="Bhonagiri V."/>
            <person name="Nash W.E."/>
            <person name="Mardis E.R."/>
            <person name="Wilson R.K."/>
        </authorList>
    </citation>
    <scope>NUCLEOTIDE SEQUENCE [LARGE SCALE GENOMIC DNA]</scope>
    <source>
        <strain evidence="1 2">DSM 5476</strain>
    </source>
</reference>
<dbReference type="HOGENOM" id="CLU_697746_0_0_9"/>
<organism evidence="1 2">
    <name type="scientific">[Clostridium] methylpentosum DSM 5476</name>
    <dbReference type="NCBI Taxonomy" id="537013"/>
    <lineage>
        <taxon>Bacteria</taxon>
        <taxon>Bacillati</taxon>
        <taxon>Bacillota</taxon>
        <taxon>Clostridia</taxon>
        <taxon>Eubacteriales</taxon>
        <taxon>Oscillospiraceae</taxon>
        <taxon>Oscillospiraceae incertae sedis</taxon>
    </lineage>
</organism>
<sequence length="395" mass="43693">MKGLWRIVFNNIRNSVDKMTAMSTPQKIQNSLFKGIVHDTVKFIPQEIFASYTIGQFVGCVLPHLADEKIFFPFRFDCFPDPGDKTVRQFICDVQPIARRPEPQPVAQDTVLPTDKIDVIGIVLVKLRKRGESPPGLVNIGIFEKLKPVFIWAFRRVESACAVVTAILVKIDAVASGVAENSVQDDPNTAFFRLTAEVDKILFCAEQGIDLSVISSVITVVGMRLKNGIEINHCDAELLEIREFFLDSEQVAPKIVAVCDLPLLVWEKVGKPSPIRTQFTVLGYIRMLHTASAESIGKDLIENPAFDAAGGSVAGFINCELIIPAGFTVVDHTASILKRFDVADLVPFLQFKQIEVHTCIHRGKRGAVIQTVPLGLLVFHSDIVLILFAIDNQSD</sequence>
<gene>
    <name evidence="1" type="ORF">CLOSTMETH_00688</name>
</gene>
<dbReference type="STRING" id="537013.CLOSTMETH_00688"/>
<comment type="caution">
    <text evidence="1">The sequence shown here is derived from an EMBL/GenBank/DDBJ whole genome shotgun (WGS) entry which is preliminary data.</text>
</comment>
<evidence type="ECO:0000313" key="1">
    <source>
        <dbReference type="EMBL" id="EEG31653.1"/>
    </source>
</evidence>
<dbReference type="EMBL" id="ACEC01000026">
    <property type="protein sequence ID" value="EEG31653.1"/>
    <property type="molecule type" value="Genomic_DNA"/>
</dbReference>
<evidence type="ECO:0000313" key="2">
    <source>
        <dbReference type="Proteomes" id="UP000003340"/>
    </source>
</evidence>
<dbReference type="Proteomes" id="UP000003340">
    <property type="component" value="Unassembled WGS sequence"/>
</dbReference>
<proteinExistence type="predicted"/>
<reference evidence="1 2" key="2">
    <citation type="submission" date="2009-02" db="EMBL/GenBank/DDBJ databases">
        <title>Draft genome sequence of Clostridium methylpentosum (DSM 5476).</title>
        <authorList>
            <person name="Sudarsanam P."/>
            <person name="Ley R."/>
            <person name="Guruge J."/>
            <person name="Turnbaugh P.J."/>
            <person name="Mahowald M."/>
            <person name="Liep D."/>
            <person name="Gordon J."/>
        </authorList>
    </citation>
    <scope>NUCLEOTIDE SEQUENCE [LARGE SCALE GENOMIC DNA]</scope>
    <source>
        <strain evidence="1 2">DSM 5476</strain>
    </source>
</reference>